<evidence type="ECO:0000313" key="1">
    <source>
        <dbReference type="EMBL" id="MDQ0536521.1"/>
    </source>
</evidence>
<gene>
    <name evidence="1" type="ORF">QO018_005418</name>
</gene>
<dbReference type="Proteomes" id="UP001244552">
    <property type="component" value="Unassembled WGS sequence"/>
</dbReference>
<dbReference type="RefSeq" id="WP_209989428.1">
    <property type="nucleotide sequence ID" value="NZ_JAGINO010000028.1"/>
</dbReference>
<accession>A0ABU0MTT7</accession>
<reference evidence="1 2" key="1">
    <citation type="submission" date="2023-07" db="EMBL/GenBank/DDBJ databases">
        <title>Genomic Encyclopedia of Type Strains, Phase IV (KMG-IV): sequencing the most valuable type-strain genomes for metagenomic binning, comparative biology and taxonomic classification.</title>
        <authorList>
            <person name="Goeker M."/>
        </authorList>
    </citation>
    <scope>NUCLEOTIDE SEQUENCE [LARGE SCALE GENOMIC DNA]</scope>
    <source>
        <strain evidence="1 2">DSM 19922</strain>
    </source>
</reference>
<dbReference type="EMBL" id="JAUSVU010000028">
    <property type="protein sequence ID" value="MDQ0536521.1"/>
    <property type="molecule type" value="Genomic_DNA"/>
</dbReference>
<keyword evidence="2" id="KW-1185">Reference proteome</keyword>
<evidence type="ECO:0000313" key="2">
    <source>
        <dbReference type="Proteomes" id="UP001244552"/>
    </source>
</evidence>
<name>A0ABU0MTT7_9PROT</name>
<protein>
    <submittedName>
        <fullName evidence="1">Uncharacterized protein</fullName>
    </submittedName>
</protein>
<organism evidence="1 2">
    <name type="scientific">Azospirillum picis</name>
    <dbReference type="NCBI Taxonomy" id="488438"/>
    <lineage>
        <taxon>Bacteria</taxon>
        <taxon>Pseudomonadati</taxon>
        <taxon>Pseudomonadota</taxon>
        <taxon>Alphaproteobacteria</taxon>
        <taxon>Rhodospirillales</taxon>
        <taxon>Azospirillaceae</taxon>
        <taxon>Azospirillum</taxon>
    </lineage>
</organism>
<comment type="caution">
    <text evidence="1">The sequence shown here is derived from an EMBL/GenBank/DDBJ whole genome shotgun (WGS) entry which is preliminary data.</text>
</comment>
<sequence length="120" mass="13336">MIRSLVMSYDTEPFDVALTIVEMLPHLPPEKVWLYVATSREPQGFRIVAEEGSDPPPCSADAVLEVARQLTLGAADAATWLRQRGRPTPDMSDALPALRAWKPTGHQLMRTAVLMSERHT</sequence>
<proteinExistence type="predicted"/>